<evidence type="ECO:0000313" key="2">
    <source>
        <dbReference type="Proteomes" id="UP000474159"/>
    </source>
</evidence>
<comment type="caution">
    <text evidence="1">The sequence shown here is derived from an EMBL/GenBank/DDBJ whole genome shotgun (WGS) entry which is preliminary data.</text>
</comment>
<organism evidence="1 2">
    <name type="scientific">Methylobacterium soli</name>
    <dbReference type="NCBI Taxonomy" id="553447"/>
    <lineage>
        <taxon>Bacteria</taxon>
        <taxon>Pseudomonadati</taxon>
        <taxon>Pseudomonadota</taxon>
        <taxon>Alphaproteobacteria</taxon>
        <taxon>Hyphomicrobiales</taxon>
        <taxon>Methylobacteriaceae</taxon>
        <taxon>Methylobacterium</taxon>
    </lineage>
</organism>
<dbReference type="Proteomes" id="UP000474159">
    <property type="component" value="Unassembled WGS sequence"/>
</dbReference>
<accession>A0A6L3SWV7</accession>
<reference evidence="1 2" key="1">
    <citation type="submission" date="2019-09" db="EMBL/GenBank/DDBJ databases">
        <title>YIM 48816 draft genome.</title>
        <authorList>
            <person name="Jiang L."/>
        </authorList>
    </citation>
    <scope>NUCLEOTIDE SEQUENCE [LARGE SCALE GENOMIC DNA]</scope>
    <source>
        <strain evidence="1 2">YIM 48816</strain>
    </source>
</reference>
<protein>
    <submittedName>
        <fullName evidence="1">Uncharacterized protein</fullName>
    </submittedName>
</protein>
<keyword evidence="2" id="KW-1185">Reference proteome</keyword>
<gene>
    <name evidence="1" type="ORF">F6X53_15050</name>
</gene>
<dbReference type="RefSeq" id="WP_151001020.1">
    <property type="nucleotide sequence ID" value="NZ_VZZK01000014.1"/>
</dbReference>
<dbReference type="AlphaFoldDB" id="A0A6L3SWV7"/>
<proteinExistence type="predicted"/>
<name>A0A6L3SWV7_9HYPH</name>
<sequence length="60" mass="6541">MNKDQTAPRDAALSIRVPAALAERIESHRQRREKASGLPVTRATAAIEALSTGLDQLEKM</sequence>
<dbReference type="EMBL" id="VZZK01000014">
    <property type="protein sequence ID" value="KAB1078400.1"/>
    <property type="molecule type" value="Genomic_DNA"/>
</dbReference>
<evidence type="ECO:0000313" key="1">
    <source>
        <dbReference type="EMBL" id="KAB1078400.1"/>
    </source>
</evidence>